<gene>
    <name evidence="1" type="ORF">CSCA_0735</name>
</gene>
<evidence type="ECO:0000313" key="2">
    <source>
        <dbReference type="Proteomes" id="UP000033115"/>
    </source>
</evidence>
<reference evidence="1 2" key="1">
    <citation type="journal article" date="2015" name="J. Biotechnol.">
        <title>Complete genome sequence of a malodorant-producing acetogen, Clostridium scatologenes ATCC 25775(T).</title>
        <authorList>
            <person name="Zhu Z."/>
            <person name="Guo T."/>
            <person name="Zheng H."/>
            <person name="Song T."/>
            <person name="Ouyang P."/>
            <person name="Xie J."/>
        </authorList>
    </citation>
    <scope>NUCLEOTIDE SEQUENCE [LARGE SCALE GENOMIC DNA]</scope>
    <source>
        <strain evidence="1 2">ATCC 25775</strain>
    </source>
</reference>
<dbReference type="Proteomes" id="UP000033115">
    <property type="component" value="Chromosome"/>
</dbReference>
<organism evidence="1 2">
    <name type="scientific">Clostridium scatologenes</name>
    <dbReference type="NCBI Taxonomy" id="1548"/>
    <lineage>
        <taxon>Bacteria</taxon>
        <taxon>Bacillati</taxon>
        <taxon>Bacillota</taxon>
        <taxon>Clostridia</taxon>
        <taxon>Eubacteriales</taxon>
        <taxon>Clostridiaceae</taxon>
        <taxon>Clostridium</taxon>
    </lineage>
</organism>
<protein>
    <submittedName>
        <fullName evidence="1">Uncharacterized protein</fullName>
    </submittedName>
</protein>
<name>A0A0E3JMB3_CLOSL</name>
<dbReference type="KEGG" id="csq:CSCA_0735"/>
<dbReference type="AlphaFoldDB" id="A0A0E3JMB3"/>
<dbReference type="EMBL" id="CP009933">
    <property type="protein sequence ID" value="AKA67860.1"/>
    <property type="molecule type" value="Genomic_DNA"/>
</dbReference>
<accession>A0A0E3JMB3</accession>
<dbReference type="STRING" id="1548.CSCA_0735"/>
<dbReference type="HOGENOM" id="CLU_3326620_0_0_9"/>
<evidence type="ECO:0000313" key="1">
    <source>
        <dbReference type="EMBL" id="AKA67860.1"/>
    </source>
</evidence>
<sequence length="38" mass="4487">MIVNLNQNIKTMLRKKFRKTEEGKTPNKKFLVRINAAI</sequence>
<proteinExistence type="predicted"/>
<keyword evidence="2" id="KW-1185">Reference proteome</keyword>